<dbReference type="Proteomes" id="UP001605036">
    <property type="component" value="Unassembled WGS sequence"/>
</dbReference>
<gene>
    <name evidence="1" type="ORF">R1flu_029165</name>
</gene>
<reference evidence="1 2" key="1">
    <citation type="submission" date="2024-09" db="EMBL/GenBank/DDBJ databases">
        <title>Chromosome-scale assembly of Riccia fluitans.</title>
        <authorList>
            <person name="Paukszto L."/>
            <person name="Sawicki J."/>
            <person name="Karawczyk K."/>
            <person name="Piernik-Szablinska J."/>
            <person name="Szczecinska M."/>
            <person name="Mazdziarz M."/>
        </authorList>
    </citation>
    <scope>NUCLEOTIDE SEQUENCE [LARGE SCALE GENOMIC DNA]</scope>
    <source>
        <strain evidence="1">Rf_01</strain>
        <tissue evidence="1">Aerial parts of the thallus</tissue>
    </source>
</reference>
<evidence type="ECO:0008006" key="3">
    <source>
        <dbReference type="Google" id="ProtNLM"/>
    </source>
</evidence>
<dbReference type="EMBL" id="JBHFFA010000008">
    <property type="protein sequence ID" value="KAL2610592.1"/>
    <property type="molecule type" value="Genomic_DNA"/>
</dbReference>
<dbReference type="AlphaFoldDB" id="A0ABD1XNS1"/>
<accession>A0ABD1XNS1</accession>
<proteinExistence type="predicted"/>
<evidence type="ECO:0000313" key="1">
    <source>
        <dbReference type="EMBL" id="KAL2610592.1"/>
    </source>
</evidence>
<evidence type="ECO:0000313" key="2">
    <source>
        <dbReference type="Proteomes" id="UP001605036"/>
    </source>
</evidence>
<organism evidence="1 2">
    <name type="scientific">Riccia fluitans</name>
    <dbReference type="NCBI Taxonomy" id="41844"/>
    <lineage>
        <taxon>Eukaryota</taxon>
        <taxon>Viridiplantae</taxon>
        <taxon>Streptophyta</taxon>
        <taxon>Embryophyta</taxon>
        <taxon>Marchantiophyta</taxon>
        <taxon>Marchantiopsida</taxon>
        <taxon>Marchantiidae</taxon>
        <taxon>Marchantiales</taxon>
        <taxon>Ricciaceae</taxon>
        <taxon>Riccia</taxon>
    </lineage>
</organism>
<protein>
    <recommendedName>
        <fullName evidence="3">Secreted protein</fullName>
    </recommendedName>
</protein>
<comment type="caution">
    <text evidence="1">The sequence shown here is derived from an EMBL/GenBank/DDBJ whole genome shotgun (WGS) entry which is preliminary data.</text>
</comment>
<keyword evidence="2" id="KW-1185">Reference proteome</keyword>
<sequence>MALRLCKSVCWAFAVSSTSKNMPLGAAPGVYCAESFGQILPLRSWRSERKLQLSSLRRQNLLCRDRCKWPGFRHSFPGVRSFVTFRKIVGLDSFFSNLYSLYLNLQSYGGSRNDVFIDLQPFSDSVAGCFFRSAHRSPVDKFTSTLARISLNLLRITRRTVALSIVAGTSVSSMLQ</sequence>
<name>A0ABD1XNS1_9MARC</name>